<organism evidence="9 10">
    <name type="scientific">Tahibacter soli</name>
    <dbReference type="NCBI Taxonomy" id="2983605"/>
    <lineage>
        <taxon>Bacteria</taxon>
        <taxon>Pseudomonadati</taxon>
        <taxon>Pseudomonadota</taxon>
        <taxon>Gammaproteobacteria</taxon>
        <taxon>Lysobacterales</taxon>
        <taxon>Rhodanobacteraceae</taxon>
        <taxon>Tahibacter</taxon>
    </lineage>
</organism>
<dbReference type="PROSITE" id="PS51007">
    <property type="entry name" value="CYTC"/>
    <property type="match status" value="1"/>
</dbReference>
<feature type="disulfide bond" description="Redox-active" evidence="6">
    <location>
        <begin position="55"/>
        <end position="59"/>
    </location>
</feature>
<dbReference type="CDD" id="cd02968">
    <property type="entry name" value="SCO"/>
    <property type="match status" value="1"/>
</dbReference>
<evidence type="ECO:0000256" key="4">
    <source>
        <dbReference type="ARBA" id="ARBA00023004"/>
    </source>
</evidence>
<feature type="binding site" evidence="5">
    <location>
        <position position="59"/>
    </location>
    <ligand>
        <name>Cu cation</name>
        <dbReference type="ChEBI" id="CHEBI:23378"/>
    </ligand>
</feature>
<dbReference type="AlphaFoldDB" id="A0A9X3YGT5"/>
<dbReference type="InterPro" id="IPR003782">
    <property type="entry name" value="SCO1/SenC"/>
</dbReference>
<dbReference type="SUPFAM" id="SSF46626">
    <property type="entry name" value="Cytochrome c"/>
    <property type="match status" value="1"/>
</dbReference>
<evidence type="ECO:0000256" key="2">
    <source>
        <dbReference type="ARBA" id="ARBA00022617"/>
    </source>
</evidence>
<dbReference type="Pfam" id="PF02630">
    <property type="entry name" value="SCO1-SenC"/>
    <property type="match status" value="1"/>
</dbReference>
<keyword evidence="3 5" id="KW-0479">Metal-binding</keyword>
<evidence type="ECO:0000313" key="10">
    <source>
        <dbReference type="Proteomes" id="UP001139971"/>
    </source>
</evidence>
<dbReference type="GO" id="GO:0020037">
    <property type="term" value="F:heme binding"/>
    <property type="evidence" value="ECO:0007669"/>
    <property type="project" value="InterPro"/>
</dbReference>
<evidence type="ECO:0000256" key="7">
    <source>
        <dbReference type="PROSITE-ProRule" id="PRU00433"/>
    </source>
</evidence>
<dbReference type="Gene3D" id="3.40.30.10">
    <property type="entry name" value="Glutaredoxin"/>
    <property type="match status" value="1"/>
</dbReference>
<keyword evidence="4 7" id="KW-0408">Iron</keyword>
<keyword evidence="6" id="KW-1015">Disulfide bond</keyword>
<keyword evidence="5" id="KW-0186">Copper</keyword>
<proteinExistence type="inferred from homology"/>
<evidence type="ECO:0000256" key="3">
    <source>
        <dbReference type="ARBA" id="ARBA00022723"/>
    </source>
</evidence>
<accession>A0A9X3YGT5</accession>
<evidence type="ECO:0000259" key="8">
    <source>
        <dbReference type="PROSITE" id="PS51007"/>
    </source>
</evidence>
<dbReference type="RefSeq" id="WP_263545824.1">
    <property type="nucleotide sequence ID" value="NZ_JAOVZO020000003.1"/>
</dbReference>
<dbReference type="SUPFAM" id="SSF52833">
    <property type="entry name" value="Thioredoxin-like"/>
    <property type="match status" value="1"/>
</dbReference>
<evidence type="ECO:0000256" key="6">
    <source>
        <dbReference type="PIRSR" id="PIRSR603782-2"/>
    </source>
</evidence>
<reference evidence="9" key="1">
    <citation type="submission" date="2023-02" db="EMBL/GenBank/DDBJ databases">
        <title>Tahibacter soli sp. nov. isolated from soil.</title>
        <authorList>
            <person name="Baek J.H."/>
            <person name="Lee J.K."/>
            <person name="Choi D.G."/>
            <person name="Jeon C.O."/>
        </authorList>
    </citation>
    <scope>NUCLEOTIDE SEQUENCE</scope>
    <source>
        <strain evidence="9">BL</strain>
    </source>
</reference>
<dbReference type="GO" id="GO:0009055">
    <property type="term" value="F:electron transfer activity"/>
    <property type="evidence" value="ECO:0007669"/>
    <property type="project" value="InterPro"/>
</dbReference>
<dbReference type="Proteomes" id="UP001139971">
    <property type="component" value="Unassembled WGS sequence"/>
</dbReference>
<evidence type="ECO:0000256" key="1">
    <source>
        <dbReference type="ARBA" id="ARBA00010996"/>
    </source>
</evidence>
<keyword evidence="2 7" id="KW-0349">Heme</keyword>
<feature type="binding site" evidence="5">
    <location>
        <position position="55"/>
    </location>
    <ligand>
        <name>Cu cation</name>
        <dbReference type="ChEBI" id="CHEBI:23378"/>
    </ligand>
</feature>
<feature type="domain" description="Cytochrome c" evidence="8">
    <location>
        <begin position="167"/>
        <end position="312"/>
    </location>
</feature>
<keyword evidence="10" id="KW-1185">Reference proteome</keyword>
<gene>
    <name evidence="9" type="ORF">OD750_002455</name>
</gene>
<evidence type="ECO:0000256" key="5">
    <source>
        <dbReference type="PIRSR" id="PIRSR603782-1"/>
    </source>
</evidence>
<comment type="similarity">
    <text evidence="1">Belongs to the SCO1/2 family.</text>
</comment>
<sequence>MLFAAAAFAGDATRMTVAVDVPAVTLVDAGGKRVALRDALAGPEPVAVQFIFTTCGTICPVLTQTAAAARRAMPALRVVSVSIDPDEDTPPRLAAYAKQHGAGDGWRFLTGSADDIVAVQRAFDAYDGSKMRHRPLTFVRAWPQDAWTRLEGAFAAADIVDAASVAGDAALGRRLYRDGVLASGDGLAARAPGGAVLTGASAACGACHRASGYGGVEGRTFVPPIDAASLFAAHEPRRVDRFRAMYQEQLSLDAMTRLRAATARAPYTTATLARALADGVGGDGRAFDAPMPRYALAAADQANLLAYLATLSARAAPGVDDKEIHFATIVAGDVDTGRRDAMLAVMRAWLAQRNADVARRAARPPNPMGYEDDLPDANRTWTLDVWTLTGDASQWSAQLAARYRERPVFALLGGTGDGDWRPVHAFCETQRVPCVFALTDVPADEHGDYSVYLSGGLPLEARELAAHLAAAWREGDRLVQIASADRRGSVPAAALRDALAGTSVPVPVDRWRDEGGSTTVVLWLGDEALRRSATKLAAFKRLDHIYVSRALAGDAIAAWPAELRDKTVLIDREASGDALPHAYRARAWLRSHGAAGDAEATRLATYYVMSATESAVAQLLDRWSRELFIETIEREAELVPNPGPYPALSLGPGQRVAAKRCRFVGYGDEARASTAVRSGL</sequence>
<dbReference type="InterPro" id="IPR009056">
    <property type="entry name" value="Cyt_c-like_dom"/>
</dbReference>
<dbReference type="GO" id="GO:0046872">
    <property type="term" value="F:metal ion binding"/>
    <property type="evidence" value="ECO:0007669"/>
    <property type="project" value="UniProtKB-KW"/>
</dbReference>
<dbReference type="PANTHER" id="PTHR12151:SF25">
    <property type="entry name" value="LINALOOL DEHYDRATASE_ISOMERASE DOMAIN-CONTAINING PROTEIN"/>
    <property type="match status" value="1"/>
</dbReference>
<dbReference type="EMBL" id="JAOVZO020000003">
    <property type="protein sequence ID" value="MDC8011404.1"/>
    <property type="molecule type" value="Genomic_DNA"/>
</dbReference>
<evidence type="ECO:0000313" key="9">
    <source>
        <dbReference type="EMBL" id="MDC8011404.1"/>
    </source>
</evidence>
<protein>
    <submittedName>
        <fullName evidence="9">SCO family protein</fullName>
    </submittedName>
</protein>
<comment type="caution">
    <text evidence="9">The sequence shown here is derived from an EMBL/GenBank/DDBJ whole genome shotgun (WGS) entry which is preliminary data.</text>
</comment>
<dbReference type="InterPro" id="IPR036249">
    <property type="entry name" value="Thioredoxin-like_sf"/>
</dbReference>
<dbReference type="PANTHER" id="PTHR12151">
    <property type="entry name" value="ELECTRON TRANSPORT PROTIN SCO1/SENC FAMILY MEMBER"/>
    <property type="match status" value="1"/>
</dbReference>
<name>A0A9X3YGT5_9GAMM</name>
<dbReference type="InterPro" id="IPR036909">
    <property type="entry name" value="Cyt_c-like_dom_sf"/>
</dbReference>